<evidence type="ECO:0000313" key="2">
    <source>
        <dbReference type="Proteomes" id="UP001596413"/>
    </source>
</evidence>
<name>A0ABW2GJW7_9ACTN</name>
<dbReference type="EMBL" id="JBHSZO010000024">
    <property type="protein sequence ID" value="MFC7219765.1"/>
    <property type="molecule type" value="Genomic_DNA"/>
</dbReference>
<comment type="caution">
    <text evidence="1">The sequence shown here is derived from an EMBL/GenBank/DDBJ whole genome shotgun (WGS) entry which is preliminary data.</text>
</comment>
<proteinExistence type="predicted"/>
<dbReference type="RefSeq" id="WP_386415812.1">
    <property type="nucleotide sequence ID" value="NZ_JBHSZO010000024.1"/>
</dbReference>
<reference evidence="2" key="1">
    <citation type="journal article" date="2019" name="Int. J. Syst. Evol. Microbiol.">
        <title>The Global Catalogue of Microorganisms (GCM) 10K type strain sequencing project: providing services to taxonomists for standard genome sequencing and annotation.</title>
        <authorList>
            <consortium name="The Broad Institute Genomics Platform"/>
            <consortium name="The Broad Institute Genome Sequencing Center for Infectious Disease"/>
            <person name="Wu L."/>
            <person name="Ma J."/>
        </authorList>
    </citation>
    <scope>NUCLEOTIDE SEQUENCE [LARGE SCALE GENOMIC DNA]</scope>
    <source>
        <strain evidence="2">CGMCC 1.13681</strain>
    </source>
</reference>
<dbReference type="Proteomes" id="UP001596413">
    <property type="component" value="Unassembled WGS sequence"/>
</dbReference>
<evidence type="ECO:0008006" key="3">
    <source>
        <dbReference type="Google" id="ProtNLM"/>
    </source>
</evidence>
<keyword evidence="2" id="KW-1185">Reference proteome</keyword>
<sequence>MPIRILALLGAAALIGGWIWNAFADAWVDRGCSRGQSFALVLMYGTPDPLEGCVAGPDGPEYTDVYVG</sequence>
<gene>
    <name evidence="1" type="ORF">ACFQLX_16575</name>
</gene>
<protein>
    <recommendedName>
        <fullName evidence="3">Secreted protein</fullName>
    </recommendedName>
</protein>
<organism evidence="1 2">
    <name type="scientific">Streptomyces polyrhachis</name>
    <dbReference type="NCBI Taxonomy" id="1282885"/>
    <lineage>
        <taxon>Bacteria</taxon>
        <taxon>Bacillati</taxon>
        <taxon>Actinomycetota</taxon>
        <taxon>Actinomycetes</taxon>
        <taxon>Kitasatosporales</taxon>
        <taxon>Streptomycetaceae</taxon>
        <taxon>Streptomyces</taxon>
    </lineage>
</organism>
<accession>A0ABW2GJW7</accession>
<evidence type="ECO:0000313" key="1">
    <source>
        <dbReference type="EMBL" id="MFC7219765.1"/>
    </source>
</evidence>